<keyword evidence="1 2" id="KW-0784">Thiamine biosynthesis</keyword>
<keyword evidence="2 5" id="KW-0418">Kinase</keyword>
<evidence type="ECO:0000313" key="6">
    <source>
        <dbReference type="Proteomes" id="UP000518300"/>
    </source>
</evidence>
<dbReference type="SUPFAM" id="SSF55326">
    <property type="entry name" value="PurM N-terminal domain-like"/>
    <property type="match status" value="1"/>
</dbReference>
<feature type="binding site" evidence="2">
    <location>
        <position position="27"/>
    </location>
    <ligand>
        <name>Mg(2+)</name>
        <dbReference type="ChEBI" id="CHEBI:18420"/>
        <label>3</label>
    </ligand>
</feature>
<evidence type="ECO:0000259" key="4">
    <source>
        <dbReference type="Pfam" id="PF02769"/>
    </source>
</evidence>
<dbReference type="RefSeq" id="WP_169343746.1">
    <property type="nucleotide sequence ID" value="NZ_JABBJJ010000019.1"/>
</dbReference>
<comment type="pathway">
    <text evidence="2">Cofactor biosynthesis; thiamine diphosphate biosynthesis; thiamine diphosphate from thiamine phosphate: step 1/1.</text>
</comment>
<dbReference type="Gene3D" id="3.90.650.10">
    <property type="entry name" value="PurM-like C-terminal domain"/>
    <property type="match status" value="1"/>
</dbReference>
<comment type="similarity">
    <text evidence="2">Belongs to the thiamine-monophosphate kinase family.</text>
</comment>
<dbReference type="EMBL" id="JABBJJ010000019">
    <property type="protein sequence ID" value="NMO14447.1"/>
    <property type="molecule type" value="Genomic_DNA"/>
</dbReference>
<keyword evidence="2" id="KW-0067">ATP-binding</keyword>
<comment type="catalytic activity">
    <reaction evidence="2">
        <text>thiamine phosphate + ATP = thiamine diphosphate + ADP</text>
        <dbReference type="Rhea" id="RHEA:15913"/>
        <dbReference type="ChEBI" id="CHEBI:30616"/>
        <dbReference type="ChEBI" id="CHEBI:37575"/>
        <dbReference type="ChEBI" id="CHEBI:58937"/>
        <dbReference type="ChEBI" id="CHEBI:456216"/>
        <dbReference type="EC" id="2.7.4.16"/>
    </reaction>
</comment>
<evidence type="ECO:0000256" key="2">
    <source>
        <dbReference type="HAMAP-Rule" id="MF_02128"/>
    </source>
</evidence>
<feature type="binding site" evidence="2">
    <location>
        <position position="43"/>
    </location>
    <ligand>
        <name>Mg(2+)</name>
        <dbReference type="ChEBI" id="CHEBI:18420"/>
        <label>1</label>
    </ligand>
</feature>
<gene>
    <name evidence="2 5" type="primary">thiL</name>
    <name evidence="5" type="ORF">HG543_06190</name>
</gene>
<feature type="binding site" evidence="2">
    <location>
        <position position="120"/>
    </location>
    <ligand>
        <name>Mg(2+)</name>
        <dbReference type="ChEBI" id="CHEBI:18420"/>
        <label>1</label>
    </ligand>
</feature>
<evidence type="ECO:0000313" key="5">
    <source>
        <dbReference type="EMBL" id="NMO14447.1"/>
    </source>
</evidence>
<dbReference type="InterPro" id="IPR016188">
    <property type="entry name" value="PurM-like_N"/>
</dbReference>
<comment type="miscellaneous">
    <text evidence="2">Reaction mechanism of ThiL seems to utilize a direct, inline transfer of the gamma-phosphate of ATP to TMP rather than a phosphorylated enzyme intermediate.</text>
</comment>
<comment type="caution">
    <text evidence="2">Lacks conserved residue(s) required for the propagation of feature annotation.</text>
</comment>
<dbReference type="SUPFAM" id="SSF56042">
    <property type="entry name" value="PurM C-terminal domain-like"/>
    <property type="match status" value="1"/>
</dbReference>
<dbReference type="Proteomes" id="UP000518300">
    <property type="component" value="Unassembled WGS sequence"/>
</dbReference>
<comment type="caution">
    <text evidence="5">The sequence shown here is derived from an EMBL/GenBank/DDBJ whole genome shotgun (WGS) entry which is preliminary data.</text>
</comment>
<feature type="binding site" evidence="2">
    <location>
        <position position="207"/>
    </location>
    <ligand>
        <name>Mg(2+)</name>
        <dbReference type="ChEBI" id="CHEBI:18420"/>
        <label>5</label>
    </ligand>
</feature>
<dbReference type="Gene3D" id="3.30.1330.10">
    <property type="entry name" value="PurM-like, N-terminal domain"/>
    <property type="match status" value="1"/>
</dbReference>
<feature type="binding site" evidence="2">
    <location>
        <position position="72"/>
    </location>
    <ligand>
        <name>Mg(2+)</name>
        <dbReference type="ChEBI" id="CHEBI:18420"/>
        <label>3</label>
    </ligand>
</feature>
<dbReference type="AlphaFoldDB" id="A0A848L7D9"/>
<comment type="function">
    <text evidence="2">Catalyzes the ATP-dependent phosphorylation of thiamine-monophosphate (TMP) to form thiamine-pyrophosphate (TPP), the active form of vitamin B1.</text>
</comment>
<evidence type="ECO:0000259" key="3">
    <source>
        <dbReference type="Pfam" id="PF00586"/>
    </source>
</evidence>
<keyword evidence="2 5" id="KW-0808">Transferase</keyword>
<feature type="binding site" evidence="2">
    <location>
        <position position="72"/>
    </location>
    <ligand>
        <name>Mg(2+)</name>
        <dbReference type="ChEBI" id="CHEBI:18420"/>
        <label>2</label>
    </ligand>
</feature>
<dbReference type="GO" id="GO:0009229">
    <property type="term" value="P:thiamine diphosphate biosynthetic process"/>
    <property type="evidence" value="ECO:0007669"/>
    <property type="project" value="UniProtKB-UniRule"/>
</dbReference>
<reference evidence="5 6" key="1">
    <citation type="submission" date="2020-04" db="EMBL/GenBank/DDBJ databases">
        <title>Draft genome of Pyxidicoccus fallax type strain.</title>
        <authorList>
            <person name="Whitworth D.E."/>
        </authorList>
    </citation>
    <scope>NUCLEOTIDE SEQUENCE [LARGE SCALE GENOMIC DNA]</scope>
    <source>
        <strain evidence="5 6">DSM 14698</strain>
    </source>
</reference>
<feature type="domain" description="PurM-like C-terminal" evidence="4">
    <location>
        <begin position="148"/>
        <end position="288"/>
    </location>
</feature>
<feature type="binding site" evidence="2">
    <location>
        <position position="306"/>
    </location>
    <ligand>
        <name>substrate</name>
    </ligand>
</feature>
<dbReference type="InterPro" id="IPR010918">
    <property type="entry name" value="PurM-like_C_dom"/>
</dbReference>
<keyword evidence="2" id="KW-0479">Metal-binding</keyword>
<sequence length="331" mass="35271">MPGEFDFIRRFLSHFPRARVPVGPGDDCAVLAPQRGALCVTTDAVVEDVHFTRAAFSPEDIGHKALAVNLSDLASMGCTPRWFVCAMAMPKDFPARELSGLARGMAALAREHRIALVGGNFTSARELSITIAATGELSRPPLTRAGARPGDLLYVSGTLGDARLGLQHLRSGVKRGAAVRRQRRPEPRVALGRLASRFASAAMDVSDGLAQDLGHLCSASRVQATVELERLPMTPAVRKALGPEGALAGGEDYELLMAVPQGRGQAFERACARAGLRVTRIGHFSEGSGWVCRDMTGRVLPPPAGFDHFRAPSAGLTLRNSKAKPVTLLLP</sequence>
<dbReference type="UniPathway" id="UPA00060">
    <property type="reaction ID" value="UER00142"/>
</dbReference>
<evidence type="ECO:0000256" key="1">
    <source>
        <dbReference type="ARBA" id="ARBA00022977"/>
    </source>
</evidence>
<dbReference type="GO" id="GO:0005524">
    <property type="term" value="F:ATP binding"/>
    <property type="evidence" value="ECO:0007669"/>
    <property type="project" value="UniProtKB-UniRule"/>
</dbReference>
<feature type="binding site" evidence="2">
    <location>
        <position position="43"/>
    </location>
    <ligand>
        <name>Mg(2+)</name>
        <dbReference type="ChEBI" id="CHEBI:18420"/>
        <label>2</label>
    </ligand>
</feature>
<keyword evidence="6" id="KW-1185">Reference proteome</keyword>
<feature type="binding site" evidence="2">
    <location>
        <position position="251"/>
    </location>
    <ligand>
        <name>substrate</name>
    </ligand>
</feature>
<dbReference type="GO" id="GO:0009030">
    <property type="term" value="F:thiamine-phosphate kinase activity"/>
    <property type="evidence" value="ECO:0007669"/>
    <property type="project" value="UniProtKB-UniRule"/>
</dbReference>
<dbReference type="PANTHER" id="PTHR30270">
    <property type="entry name" value="THIAMINE-MONOPHOSPHATE KINASE"/>
    <property type="match status" value="1"/>
</dbReference>
<dbReference type="Pfam" id="PF00586">
    <property type="entry name" value="AIRS"/>
    <property type="match status" value="1"/>
</dbReference>
<accession>A0A848L7D9</accession>
<dbReference type="HAMAP" id="MF_02128">
    <property type="entry name" value="TMP_kinase"/>
    <property type="match status" value="1"/>
</dbReference>
<feature type="binding site" evidence="2">
    <location>
        <position position="41"/>
    </location>
    <ligand>
        <name>Mg(2+)</name>
        <dbReference type="ChEBI" id="CHEBI:18420"/>
        <label>4</label>
    </ligand>
</feature>
<name>A0A848L7D9_9BACT</name>
<dbReference type="EC" id="2.7.4.16" evidence="2"/>
<organism evidence="5 6">
    <name type="scientific">Pyxidicoccus fallax</name>
    <dbReference type="NCBI Taxonomy" id="394095"/>
    <lineage>
        <taxon>Bacteria</taxon>
        <taxon>Pseudomonadati</taxon>
        <taxon>Myxococcota</taxon>
        <taxon>Myxococcia</taxon>
        <taxon>Myxococcales</taxon>
        <taxon>Cystobacterineae</taxon>
        <taxon>Myxococcaceae</taxon>
        <taxon>Pyxidicoccus</taxon>
    </lineage>
</organism>
<dbReference type="GO" id="GO:0000287">
    <property type="term" value="F:magnesium ion binding"/>
    <property type="evidence" value="ECO:0007669"/>
    <property type="project" value="UniProtKB-UniRule"/>
</dbReference>
<feature type="binding site" evidence="2">
    <location>
        <position position="27"/>
    </location>
    <ligand>
        <name>Mg(2+)</name>
        <dbReference type="ChEBI" id="CHEBI:18420"/>
        <label>4</label>
    </ligand>
</feature>
<feature type="binding site" evidence="2">
    <location>
        <position position="144"/>
    </location>
    <ligand>
        <name>ATP</name>
        <dbReference type="ChEBI" id="CHEBI:30616"/>
    </ligand>
</feature>
<feature type="binding site" evidence="2">
    <location>
        <position position="42"/>
    </location>
    <ligand>
        <name>Mg(2+)</name>
        <dbReference type="ChEBI" id="CHEBI:18420"/>
        <label>1</label>
    </ligand>
</feature>
<dbReference type="CDD" id="cd02194">
    <property type="entry name" value="ThiL"/>
    <property type="match status" value="1"/>
</dbReference>
<feature type="binding site" evidence="2">
    <location>
        <begin position="119"/>
        <end position="120"/>
    </location>
    <ligand>
        <name>ATP</name>
        <dbReference type="ChEBI" id="CHEBI:30616"/>
    </ligand>
</feature>
<feature type="binding site" evidence="2">
    <location>
        <position position="50"/>
    </location>
    <ligand>
        <name>substrate</name>
    </ligand>
</feature>
<protein>
    <recommendedName>
        <fullName evidence="2">Thiamine-monophosphate kinase</fullName>
        <shortName evidence="2">TMP kinase</shortName>
        <shortName evidence="2">Thiamine-phosphate kinase</shortName>
        <ecNumber evidence="2">2.7.4.16</ecNumber>
    </recommendedName>
</protein>
<dbReference type="InterPro" id="IPR036676">
    <property type="entry name" value="PurM-like_C_sf"/>
</dbReference>
<keyword evidence="2" id="KW-0547">Nucleotide-binding</keyword>
<feature type="domain" description="PurM-like N-terminal" evidence="3">
    <location>
        <begin position="25"/>
        <end position="136"/>
    </location>
</feature>
<feature type="binding site" evidence="2">
    <location>
        <position position="206"/>
    </location>
    <ligand>
        <name>ATP</name>
        <dbReference type="ChEBI" id="CHEBI:30616"/>
    </ligand>
</feature>
<dbReference type="PANTHER" id="PTHR30270:SF0">
    <property type="entry name" value="THIAMINE-MONOPHOSPHATE KINASE"/>
    <property type="match status" value="1"/>
</dbReference>
<proteinExistence type="inferred from homology"/>
<keyword evidence="2" id="KW-0460">Magnesium</keyword>
<dbReference type="NCBIfam" id="TIGR01379">
    <property type="entry name" value="thiL"/>
    <property type="match status" value="1"/>
</dbReference>
<feature type="binding site" evidence="2">
    <location>
        <position position="204"/>
    </location>
    <ligand>
        <name>Mg(2+)</name>
        <dbReference type="ChEBI" id="CHEBI:18420"/>
        <label>3</label>
    </ligand>
</feature>
<dbReference type="GO" id="GO:0009228">
    <property type="term" value="P:thiamine biosynthetic process"/>
    <property type="evidence" value="ECO:0007669"/>
    <property type="project" value="UniProtKB-KW"/>
</dbReference>
<dbReference type="Pfam" id="PF02769">
    <property type="entry name" value="AIRS_C"/>
    <property type="match status" value="1"/>
</dbReference>
<dbReference type="InterPro" id="IPR006283">
    <property type="entry name" value="ThiL-like"/>
</dbReference>
<dbReference type="InterPro" id="IPR036921">
    <property type="entry name" value="PurM-like_N_sf"/>
</dbReference>
<feature type="binding site" evidence="2">
    <location>
        <position position="72"/>
    </location>
    <ligand>
        <name>Mg(2+)</name>
        <dbReference type="ChEBI" id="CHEBI:18420"/>
        <label>4</label>
    </ligand>
</feature>
<dbReference type="PIRSF" id="PIRSF005303">
    <property type="entry name" value="Thiam_monoph_kin"/>
    <property type="match status" value="1"/>
</dbReference>